<sequence length="84" mass="9830">MVSSTKSKTLNSKVYTEMLIGVNAGIKKKCRTESRGKKVMFHQDNARPYVSAFTGWTLYRLKWDLLQHLSYRLQITPLDFYLLL</sequence>
<organism evidence="1 2">
    <name type="scientific">Stegodyphus mimosarum</name>
    <name type="common">African social velvet spider</name>
    <dbReference type="NCBI Taxonomy" id="407821"/>
    <lineage>
        <taxon>Eukaryota</taxon>
        <taxon>Metazoa</taxon>
        <taxon>Ecdysozoa</taxon>
        <taxon>Arthropoda</taxon>
        <taxon>Chelicerata</taxon>
        <taxon>Arachnida</taxon>
        <taxon>Araneae</taxon>
        <taxon>Araneomorphae</taxon>
        <taxon>Entelegynae</taxon>
        <taxon>Eresoidea</taxon>
        <taxon>Eresidae</taxon>
        <taxon>Stegodyphus</taxon>
    </lineage>
</organism>
<name>A0A087UEC0_STEMI</name>
<dbReference type="InterPro" id="IPR036397">
    <property type="entry name" value="RNaseH_sf"/>
</dbReference>
<dbReference type="EMBL" id="KK119431">
    <property type="protein sequence ID" value="KFM75709.1"/>
    <property type="molecule type" value="Genomic_DNA"/>
</dbReference>
<reference evidence="1 2" key="1">
    <citation type="submission" date="2013-11" db="EMBL/GenBank/DDBJ databases">
        <title>Genome sequencing of Stegodyphus mimosarum.</title>
        <authorList>
            <person name="Bechsgaard J."/>
        </authorList>
    </citation>
    <scope>NUCLEOTIDE SEQUENCE [LARGE SCALE GENOMIC DNA]</scope>
</reference>
<evidence type="ECO:0000313" key="2">
    <source>
        <dbReference type="Proteomes" id="UP000054359"/>
    </source>
</evidence>
<dbReference type="AlphaFoldDB" id="A0A087UEC0"/>
<dbReference type="Gene3D" id="3.30.420.10">
    <property type="entry name" value="Ribonuclease H-like superfamily/Ribonuclease H"/>
    <property type="match status" value="1"/>
</dbReference>
<evidence type="ECO:0000313" key="1">
    <source>
        <dbReference type="EMBL" id="KFM75709.1"/>
    </source>
</evidence>
<protein>
    <recommendedName>
        <fullName evidence="3">Mariner Mos1 transposase</fullName>
    </recommendedName>
</protein>
<dbReference type="GO" id="GO:0003676">
    <property type="term" value="F:nucleic acid binding"/>
    <property type="evidence" value="ECO:0007669"/>
    <property type="project" value="InterPro"/>
</dbReference>
<gene>
    <name evidence="1" type="ORF">X975_00415</name>
</gene>
<accession>A0A087UEC0</accession>
<proteinExistence type="predicted"/>
<keyword evidence="2" id="KW-1185">Reference proteome</keyword>
<evidence type="ECO:0008006" key="3">
    <source>
        <dbReference type="Google" id="ProtNLM"/>
    </source>
</evidence>
<dbReference type="Proteomes" id="UP000054359">
    <property type="component" value="Unassembled WGS sequence"/>
</dbReference>
<feature type="non-terminal residue" evidence="1">
    <location>
        <position position="84"/>
    </location>
</feature>
<dbReference type="OrthoDB" id="6432034at2759"/>